<dbReference type="Gene3D" id="3.30.70.270">
    <property type="match status" value="1"/>
</dbReference>
<sequence length="510" mass="57985">TAPLTGAIGFIIVMLFLAVRWLQRQLAGQELLETRATRILNGERGSNVLGTIYEWPPRTSSALDTLLREIQNAREQHSRLDTLIRSYAAQDVKTGLNNRLFFDNQLATLLEDQEKVGTHGIVMMIRLPDFNMLSDTWGHSQVEEQFFTLTNLLSTFMMRYPGALLARYHRSDFAALLPHRTLKEAESIAGQLIKAVDTLPNNKMLDRDDMIHIGICAWRSGQDTEQVMEHAESATRNAGLQGGNSWAIYDDSLPEKGRGNVRWRTLIEQMLSRGGPRLYQKPAVTCEGQVHHRELMCRIFDGNEEVSSAEYMPMVLQFGLSEEYDRLQISRLIPLLRYWPEENLAIQVTVESLIRPRFQRWLRDTLMQCEKSQRKRIIIELAEADVGQHISRLQPVIRLVNALGVRVAVNQAGLTLVSTSWIKELNVELLKLHPGLVRNIEKRTENQLLVQSLVEACSGTSTQVYATGVRSRSEWQTLIQRGVTGGQGDFFASSQPLDTNVKKYSQRYSV</sequence>
<dbReference type="NCBIfam" id="NF008281">
    <property type="entry name" value="PRK11059.1"/>
    <property type="match status" value="1"/>
</dbReference>
<dbReference type="InterPro" id="IPR001633">
    <property type="entry name" value="EAL_dom"/>
</dbReference>
<dbReference type="AlphaFoldDB" id="A0A8T6BJC8"/>
<organism evidence="4 5">
    <name type="scientific">Escherichia coli</name>
    <dbReference type="NCBI Taxonomy" id="562"/>
    <lineage>
        <taxon>Bacteria</taxon>
        <taxon>Pseudomonadati</taxon>
        <taxon>Pseudomonadota</taxon>
        <taxon>Gammaproteobacteria</taxon>
        <taxon>Enterobacterales</taxon>
        <taxon>Enterobacteriaceae</taxon>
        <taxon>Escherichia</taxon>
    </lineage>
</organism>
<dbReference type="PROSITE" id="PS50887">
    <property type="entry name" value="GGDEF"/>
    <property type="match status" value="1"/>
</dbReference>
<comment type="caution">
    <text evidence="4">The sequence shown here is derived from an EMBL/GenBank/DDBJ whole genome shotgun (WGS) entry which is preliminary data.</text>
</comment>
<evidence type="ECO:0000256" key="1">
    <source>
        <dbReference type="SAM" id="Phobius"/>
    </source>
</evidence>
<dbReference type="SMART" id="SM00267">
    <property type="entry name" value="GGDEF"/>
    <property type="match status" value="1"/>
</dbReference>
<dbReference type="Pfam" id="PF00990">
    <property type="entry name" value="GGDEF"/>
    <property type="match status" value="1"/>
</dbReference>
<dbReference type="InterPro" id="IPR029787">
    <property type="entry name" value="Nucleotide_cyclase"/>
</dbReference>
<dbReference type="Pfam" id="PF00563">
    <property type="entry name" value="EAL"/>
    <property type="match status" value="1"/>
</dbReference>
<feature type="domain" description="GGDEF" evidence="3">
    <location>
        <begin position="118"/>
        <end position="251"/>
    </location>
</feature>
<evidence type="ECO:0000313" key="4">
    <source>
        <dbReference type="EMBL" id="MXJ09648.1"/>
    </source>
</evidence>
<dbReference type="FunFam" id="3.20.20.450:FF:000003">
    <property type="entry name" value="RNase E specificity factor CsrD"/>
    <property type="match status" value="1"/>
</dbReference>
<dbReference type="PANTHER" id="PTHR33121:SF32">
    <property type="entry name" value="RNASE E SPECIFICITY FACTOR CSRD"/>
    <property type="match status" value="1"/>
</dbReference>
<reference evidence="4 5" key="1">
    <citation type="submission" date="2019-12" db="EMBL/GenBank/DDBJ databases">
        <title>Enteriobacteria Tanzani isolates_10434.</title>
        <authorList>
            <person name="Subbiah M."/>
            <person name="Call D."/>
        </authorList>
    </citation>
    <scope>NUCLEOTIDE SEQUENCE [LARGE SCALE GENOMIC DNA]</scope>
    <source>
        <strain evidence="4 5">10434wG3</strain>
    </source>
</reference>
<keyword evidence="1" id="KW-0812">Transmembrane</keyword>
<dbReference type="PANTHER" id="PTHR33121">
    <property type="entry name" value="CYCLIC DI-GMP PHOSPHODIESTERASE PDEF"/>
    <property type="match status" value="1"/>
</dbReference>
<feature type="domain" description="EAL" evidence="2">
    <location>
        <begin position="260"/>
        <end position="508"/>
    </location>
</feature>
<dbReference type="FunFam" id="3.30.70.270:FF:000027">
    <property type="entry name" value="RNase E specificity factor CsrD"/>
    <property type="match status" value="1"/>
</dbReference>
<dbReference type="InterPro" id="IPR000160">
    <property type="entry name" value="GGDEF_dom"/>
</dbReference>
<dbReference type="NCBIfam" id="TIGR00254">
    <property type="entry name" value="GGDEF"/>
    <property type="match status" value="1"/>
</dbReference>
<dbReference type="InterPro" id="IPR043128">
    <property type="entry name" value="Rev_trsase/Diguanyl_cyclase"/>
</dbReference>
<dbReference type="Gene3D" id="3.20.20.450">
    <property type="entry name" value="EAL domain"/>
    <property type="match status" value="1"/>
</dbReference>
<keyword evidence="1" id="KW-1133">Transmembrane helix</keyword>
<accession>A0A8T6BJC8</accession>
<proteinExistence type="predicted"/>
<dbReference type="EMBL" id="WUIG01000288">
    <property type="protein sequence ID" value="MXJ09648.1"/>
    <property type="molecule type" value="Genomic_DNA"/>
</dbReference>
<dbReference type="InterPro" id="IPR050706">
    <property type="entry name" value="Cyclic-di-GMP_PDE-like"/>
</dbReference>
<evidence type="ECO:0000259" key="2">
    <source>
        <dbReference type="PROSITE" id="PS50883"/>
    </source>
</evidence>
<dbReference type="CDD" id="cd01949">
    <property type="entry name" value="GGDEF"/>
    <property type="match status" value="1"/>
</dbReference>
<dbReference type="Proteomes" id="UP000447081">
    <property type="component" value="Unassembled WGS sequence"/>
</dbReference>
<evidence type="ECO:0000259" key="3">
    <source>
        <dbReference type="PROSITE" id="PS50887"/>
    </source>
</evidence>
<gene>
    <name evidence="4" type="primary">csrD</name>
    <name evidence="4" type="ORF">GRW24_14390</name>
</gene>
<keyword evidence="1" id="KW-0472">Membrane</keyword>
<dbReference type="InterPro" id="IPR035919">
    <property type="entry name" value="EAL_sf"/>
</dbReference>
<feature type="non-terminal residue" evidence="4">
    <location>
        <position position="1"/>
    </location>
</feature>
<protein>
    <submittedName>
        <fullName evidence="4">RNase E specificity factor CsrD</fullName>
    </submittedName>
</protein>
<dbReference type="SUPFAM" id="SSF141868">
    <property type="entry name" value="EAL domain-like"/>
    <property type="match status" value="1"/>
</dbReference>
<dbReference type="SUPFAM" id="SSF55073">
    <property type="entry name" value="Nucleotide cyclase"/>
    <property type="match status" value="1"/>
</dbReference>
<dbReference type="SMART" id="SM00052">
    <property type="entry name" value="EAL"/>
    <property type="match status" value="1"/>
</dbReference>
<dbReference type="GO" id="GO:0071111">
    <property type="term" value="F:cyclic-guanylate-specific phosphodiesterase activity"/>
    <property type="evidence" value="ECO:0007669"/>
    <property type="project" value="InterPro"/>
</dbReference>
<feature type="transmembrane region" description="Helical" evidence="1">
    <location>
        <begin position="6"/>
        <end position="22"/>
    </location>
</feature>
<evidence type="ECO:0000313" key="5">
    <source>
        <dbReference type="Proteomes" id="UP000447081"/>
    </source>
</evidence>
<dbReference type="PROSITE" id="PS50883">
    <property type="entry name" value="EAL"/>
    <property type="match status" value="1"/>
</dbReference>
<name>A0A8T6BJC8_ECOLX</name>
<dbReference type="CDD" id="cd01948">
    <property type="entry name" value="EAL"/>
    <property type="match status" value="1"/>
</dbReference>